<gene>
    <name evidence="3" type="ORF">CASFOL_010387</name>
</gene>
<accession>A0ABD3DSZ7</accession>
<evidence type="ECO:0000313" key="4">
    <source>
        <dbReference type="Proteomes" id="UP001632038"/>
    </source>
</evidence>
<feature type="domain" description="DUF7610" evidence="2">
    <location>
        <begin position="39"/>
        <end position="118"/>
    </location>
</feature>
<proteinExistence type="predicted"/>
<dbReference type="AlphaFoldDB" id="A0ABD3DSZ7"/>
<dbReference type="InterPro" id="IPR056029">
    <property type="entry name" value="DUF7610"/>
</dbReference>
<evidence type="ECO:0000313" key="3">
    <source>
        <dbReference type="EMBL" id="KAL3645207.1"/>
    </source>
</evidence>
<comment type="caution">
    <text evidence="3">The sequence shown here is derived from an EMBL/GenBank/DDBJ whole genome shotgun (WGS) entry which is preliminary data.</text>
</comment>
<keyword evidence="1" id="KW-0472">Membrane</keyword>
<keyword evidence="1" id="KW-0812">Transmembrane</keyword>
<evidence type="ECO:0000259" key="2">
    <source>
        <dbReference type="Pfam" id="PF24583"/>
    </source>
</evidence>
<dbReference type="Proteomes" id="UP001632038">
    <property type="component" value="Unassembled WGS sequence"/>
</dbReference>
<keyword evidence="1" id="KW-1133">Transmembrane helix</keyword>
<dbReference type="Pfam" id="PF24583">
    <property type="entry name" value="DUF7610"/>
    <property type="match status" value="1"/>
</dbReference>
<dbReference type="EMBL" id="JAVIJP010000013">
    <property type="protein sequence ID" value="KAL3645207.1"/>
    <property type="molecule type" value="Genomic_DNA"/>
</dbReference>
<organism evidence="3 4">
    <name type="scientific">Castilleja foliolosa</name>
    <dbReference type="NCBI Taxonomy" id="1961234"/>
    <lineage>
        <taxon>Eukaryota</taxon>
        <taxon>Viridiplantae</taxon>
        <taxon>Streptophyta</taxon>
        <taxon>Embryophyta</taxon>
        <taxon>Tracheophyta</taxon>
        <taxon>Spermatophyta</taxon>
        <taxon>Magnoliopsida</taxon>
        <taxon>eudicotyledons</taxon>
        <taxon>Gunneridae</taxon>
        <taxon>Pentapetalae</taxon>
        <taxon>asterids</taxon>
        <taxon>lamiids</taxon>
        <taxon>Lamiales</taxon>
        <taxon>Orobanchaceae</taxon>
        <taxon>Pedicularideae</taxon>
        <taxon>Castillejinae</taxon>
        <taxon>Castilleja</taxon>
    </lineage>
</organism>
<keyword evidence="4" id="KW-1185">Reference proteome</keyword>
<name>A0ABD3DSZ7_9LAMI</name>
<protein>
    <recommendedName>
        <fullName evidence="2">DUF7610 domain-containing protein</fullName>
    </recommendedName>
</protein>
<sequence>MVAMKIKNQKLHSKMKKKTNLIKFTPETEKMAGRSVILKKLCELETELAVVIRAPLDPTFSGTRLQIPFDEINQKFVFLGNLIQQEMASGQPRVSDELLEIRRRFKALQTGFLRWNESRHSVCSDCTHNLLRGEDGELSGELKLLRDSPADEIVVSKRDASTQVVPYDDDDFESSSDSTSSLGEFSGVEKKSEKFLNSVEKKKNLIKEEAGAAVTEGHLWGKMAKYGGAFGCGMIVGAVFMAKLFFISYSSVDFIQYEALLLPPT</sequence>
<reference evidence="4" key="1">
    <citation type="journal article" date="2024" name="IScience">
        <title>Strigolactones Initiate the Formation of Haustorium-like Structures in Castilleja.</title>
        <authorList>
            <person name="Buerger M."/>
            <person name="Peterson D."/>
            <person name="Chory J."/>
        </authorList>
    </citation>
    <scope>NUCLEOTIDE SEQUENCE [LARGE SCALE GENOMIC DNA]</scope>
</reference>
<evidence type="ECO:0000256" key="1">
    <source>
        <dbReference type="SAM" id="Phobius"/>
    </source>
</evidence>
<feature type="transmembrane region" description="Helical" evidence="1">
    <location>
        <begin position="226"/>
        <end position="247"/>
    </location>
</feature>